<accession>A0A0B5E8D9</accession>
<evidence type="ECO:0000256" key="1">
    <source>
        <dbReference type="ARBA" id="ARBA00022531"/>
    </source>
</evidence>
<sequence>MASISDIQITLALISASATSILAAKLVIALYR</sequence>
<protein>
    <recommendedName>
        <fullName evidence="7">Photosystem I reaction center subunit XII</fullName>
    </recommendedName>
    <alternativeName>
        <fullName evidence="7">PSI-M</fullName>
    </alternativeName>
</protein>
<dbReference type="GO" id="GO:0015979">
    <property type="term" value="P:photosynthesis"/>
    <property type="evidence" value="ECO:0007669"/>
    <property type="project" value="UniProtKB-UniRule"/>
</dbReference>
<keyword evidence="6 7" id="KW-0472">Membrane</keyword>
<keyword evidence="3 7" id="KW-0603">Photosystem I</keyword>
<evidence type="ECO:0000256" key="5">
    <source>
        <dbReference type="ARBA" id="ARBA00023078"/>
    </source>
</evidence>
<organism evidence="8">
    <name type="scientific">Plagiogyria glauca</name>
    <dbReference type="NCBI Taxonomy" id="361663"/>
    <lineage>
        <taxon>Eukaryota</taxon>
        <taxon>Viridiplantae</taxon>
        <taxon>Streptophyta</taxon>
        <taxon>Embryophyta</taxon>
        <taxon>Tracheophyta</taxon>
        <taxon>Polypodiopsida</taxon>
        <taxon>Polypodiidae</taxon>
        <taxon>Cyatheales</taxon>
        <taxon>Plagiogyriaceae</taxon>
        <taxon>Plagiogyria</taxon>
    </lineage>
</organism>
<keyword evidence="8" id="KW-0934">Plastid</keyword>
<dbReference type="SUPFAM" id="SSF81548">
    <property type="entry name" value="Subunit XII of photosystem I reaction centre, PsaM"/>
    <property type="match status" value="1"/>
</dbReference>
<evidence type="ECO:0000256" key="4">
    <source>
        <dbReference type="ARBA" id="ARBA00022989"/>
    </source>
</evidence>
<comment type="subcellular location">
    <subcellularLocation>
        <location evidence="7">Plastid</location>
        <location evidence="7">Chloroplast thylakoid membrane</location>
        <topology evidence="7">Single-pass membrane protein</topology>
    </subcellularLocation>
</comment>
<dbReference type="InterPro" id="IPR037279">
    <property type="entry name" value="PSI_PsaM_sf"/>
</dbReference>
<dbReference type="NCBIfam" id="TIGR03053">
    <property type="entry name" value="PS_I_psaM"/>
    <property type="match status" value="1"/>
</dbReference>
<evidence type="ECO:0000256" key="7">
    <source>
        <dbReference type="HAMAP-Rule" id="MF_00828"/>
    </source>
</evidence>
<dbReference type="GO" id="GO:0009535">
    <property type="term" value="C:chloroplast thylakoid membrane"/>
    <property type="evidence" value="ECO:0007669"/>
    <property type="project" value="UniProtKB-SubCell"/>
</dbReference>
<comment type="similarity">
    <text evidence="7">Belongs to the PsaM family.</text>
</comment>
<dbReference type="HAMAP" id="MF_00828">
    <property type="entry name" value="PSI_PsaM"/>
    <property type="match status" value="1"/>
</dbReference>
<proteinExistence type="inferred from homology"/>
<evidence type="ECO:0000256" key="2">
    <source>
        <dbReference type="ARBA" id="ARBA00022692"/>
    </source>
</evidence>
<geneLocation type="chloroplast" evidence="8"/>
<evidence type="ECO:0000313" key="8">
    <source>
        <dbReference type="EMBL" id="AJE61628.1"/>
    </source>
</evidence>
<evidence type="ECO:0000256" key="3">
    <source>
        <dbReference type="ARBA" id="ARBA00022836"/>
    </source>
</evidence>
<keyword evidence="4 7" id="KW-1133">Transmembrane helix</keyword>
<dbReference type="AlphaFoldDB" id="A0A0B5E8D9"/>
<dbReference type="InterPro" id="IPR010010">
    <property type="entry name" value="PSI_PsaM"/>
</dbReference>
<keyword evidence="1 7" id="KW-0602">Photosynthesis</keyword>
<gene>
    <name evidence="7 8" type="primary">psaM</name>
    <name evidence="8" type="ORF">PJ58_008</name>
</gene>
<keyword evidence="8" id="KW-0150">Chloroplast</keyword>
<dbReference type="EMBL" id="KP136831">
    <property type="protein sequence ID" value="AJE61628.1"/>
    <property type="molecule type" value="Genomic_DNA"/>
</dbReference>
<evidence type="ECO:0000256" key="6">
    <source>
        <dbReference type="ARBA" id="ARBA00023136"/>
    </source>
</evidence>
<dbReference type="GO" id="GO:0009522">
    <property type="term" value="C:photosystem I"/>
    <property type="evidence" value="ECO:0007669"/>
    <property type="project" value="UniProtKB-KW"/>
</dbReference>
<reference evidence="8" key="1">
    <citation type="submission" date="2014-11" db="EMBL/GenBank/DDBJ databases">
        <title>An exploration of fern genomes.</title>
        <authorList>
            <person name="Marchant D.B."/>
            <person name="Der J.P."/>
            <person name="Sessa E.B."/>
            <person name="Wolf P.G."/>
        </authorList>
    </citation>
    <scope>NUCLEOTIDE SEQUENCE</scope>
</reference>
<name>A0A0B5E8D9_9MONI</name>
<keyword evidence="2 7" id="KW-0812">Transmembrane</keyword>
<keyword evidence="5 7" id="KW-0793">Thylakoid</keyword>